<dbReference type="AlphaFoldDB" id="A0A1H2RI77"/>
<name>A0A1H2RI77_9EURY</name>
<evidence type="ECO:0000313" key="1">
    <source>
        <dbReference type="EMBL" id="SDW18880.1"/>
    </source>
</evidence>
<reference evidence="1 2" key="1">
    <citation type="submission" date="2016-10" db="EMBL/GenBank/DDBJ databases">
        <authorList>
            <person name="de Groot N.N."/>
        </authorList>
    </citation>
    <scope>NUCLEOTIDE SEQUENCE [LARGE SCALE GENOMIC DNA]</scope>
    <source>
        <strain evidence="1 2">Z-7982</strain>
    </source>
</reference>
<protein>
    <submittedName>
        <fullName evidence="1">Uncharacterized protein</fullName>
    </submittedName>
</protein>
<organism evidence="1 2">
    <name type="scientific">Methanohalophilus halophilus</name>
    <dbReference type="NCBI Taxonomy" id="2177"/>
    <lineage>
        <taxon>Archaea</taxon>
        <taxon>Methanobacteriati</taxon>
        <taxon>Methanobacteriota</taxon>
        <taxon>Stenosarchaea group</taxon>
        <taxon>Methanomicrobia</taxon>
        <taxon>Methanosarcinales</taxon>
        <taxon>Methanosarcinaceae</taxon>
        <taxon>Methanohalophilus</taxon>
    </lineage>
</organism>
<dbReference type="Proteomes" id="UP000198669">
    <property type="component" value="Unassembled WGS sequence"/>
</dbReference>
<proteinExistence type="predicted"/>
<dbReference type="EMBL" id="FNMU01000001">
    <property type="protein sequence ID" value="SDW18880.1"/>
    <property type="molecule type" value="Genomic_DNA"/>
</dbReference>
<dbReference type="OrthoDB" id="139135at2157"/>
<evidence type="ECO:0000313" key="2">
    <source>
        <dbReference type="Proteomes" id="UP000198669"/>
    </source>
</evidence>
<dbReference type="GeneID" id="43321297"/>
<sequence>MNYRCPVCEGKMNRWRYPTLKRHDQFGRNLVVYKCIECGNEEMYPDL</sequence>
<accession>A0A1H2RI77</accession>
<gene>
    <name evidence="1" type="ORF">SAMN04515625_0558</name>
</gene>
<dbReference type="RefSeq" id="WP_157198643.1">
    <property type="nucleotide sequence ID" value="NZ_CP017921.1"/>
</dbReference>